<proteinExistence type="predicted"/>
<reference evidence="2 3" key="1">
    <citation type="submission" date="2019-02" db="EMBL/GenBank/DDBJ databases">
        <title>Dyella amyloliquefaciens sp. nov., isolated from forest soil.</title>
        <authorList>
            <person name="Gao Z.-H."/>
            <person name="Qiu L.-H."/>
        </authorList>
    </citation>
    <scope>NUCLEOTIDE SEQUENCE [LARGE SCALE GENOMIC DNA]</scope>
    <source>
        <strain evidence="2 3">KACC 12747</strain>
    </source>
</reference>
<evidence type="ECO:0000313" key="2">
    <source>
        <dbReference type="EMBL" id="TCI08498.1"/>
    </source>
</evidence>
<evidence type="ECO:0000313" key="3">
    <source>
        <dbReference type="Proteomes" id="UP000291822"/>
    </source>
</evidence>
<feature type="transmembrane region" description="Helical" evidence="1">
    <location>
        <begin position="239"/>
        <end position="260"/>
    </location>
</feature>
<dbReference type="EMBL" id="SJTG01000004">
    <property type="protein sequence ID" value="TCI08498.1"/>
    <property type="molecule type" value="Genomic_DNA"/>
</dbReference>
<dbReference type="InterPro" id="IPR037185">
    <property type="entry name" value="EmrE-like"/>
</dbReference>
<feature type="transmembrane region" description="Helical" evidence="1">
    <location>
        <begin position="92"/>
        <end position="109"/>
    </location>
</feature>
<keyword evidence="1" id="KW-0812">Transmembrane</keyword>
<sequence length="288" mass="30098">MTFVFLSVLCSVLVSVLLKLARRFGVDIGQAVSWNYVATSVLTALIFKPDMAVLQGPGVPWIALVGLGLLLPSIFIALGASVRHAGIVRSDAAQRLSLLISLLAAFLLFGEQPGALKGAGIAVGLMALLCMVWKPSGAPGDRDAGAWAWPLAVFVGFGLIDILFKQVALGGVPFAATLQGSFALAWVVATALAVARALRRQTRLSLRDAGAGLLLGLINFGNIVFYVKGHQALPQQPALVFAGMNLGVVALGALVGVVAFRERLTRVNTLGLLLALVAIALIARASWQ</sequence>
<feature type="transmembrane region" description="Helical" evidence="1">
    <location>
        <begin position="210"/>
        <end position="227"/>
    </location>
</feature>
<dbReference type="RefSeq" id="WP_131153050.1">
    <property type="nucleotide sequence ID" value="NZ_SJTG01000004.1"/>
</dbReference>
<feature type="transmembrane region" description="Helical" evidence="1">
    <location>
        <begin position="145"/>
        <end position="164"/>
    </location>
</feature>
<protein>
    <submittedName>
        <fullName evidence="2">EamA/RhaT family transporter</fullName>
    </submittedName>
</protein>
<organism evidence="2 3">
    <name type="scientific">Dyella soli</name>
    <dbReference type="NCBI Taxonomy" id="522319"/>
    <lineage>
        <taxon>Bacteria</taxon>
        <taxon>Pseudomonadati</taxon>
        <taxon>Pseudomonadota</taxon>
        <taxon>Gammaproteobacteria</taxon>
        <taxon>Lysobacterales</taxon>
        <taxon>Rhodanobacteraceae</taxon>
        <taxon>Dyella</taxon>
    </lineage>
</organism>
<gene>
    <name evidence="2" type="ORF">EZM97_28185</name>
</gene>
<evidence type="ECO:0000256" key="1">
    <source>
        <dbReference type="SAM" id="Phobius"/>
    </source>
</evidence>
<feature type="transmembrane region" description="Helical" evidence="1">
    <location>
        <begin position="176"/>
        <end position="198"/>
    </location>
</feature>
<feature type="transmembrane region" description="Helical" evidence="1">
    <location>
        <begin position="59"/>
        <end position="80"/>
    </location>
</feature>
<keyword evidence="3" id="KW-1185">Reference proteome</keyword>
<feature type="transmembrane region" description="Helical" evidence="1">
    <location>
        <begin position="115"/>
        <end position="133"/>
    </location>
</feature>
<keyword evidence="1" id="KW-1133">Transmembrane helix</keyword>
<dbReference type="AlphaFoldDB" id="A0A4R0YLZ5"/>
<dbReference type="SUPFAM" id="SSF103481">
    <property type="entry name" value="Multidrug resistance efflux transporter EmrE"/>
    <property type="match status" value="1"/>
</dbReference>
<name>A0A4R0YLZ5_9GAMM</name>
<keyword evidence="1" id="KW-0472">Membrane</keyword>
<feature type="transmembrane region" description="Helical" evidence="1">
    <location>
        <begin position="267"/>
        <end position="287"/>
    </location>
</feature>
<comment type="caution">
    <text evidence="2">The sequence shown here is derived from an EMBL/GenBank/DDBJ whole genome shotgun (WGS) entry which is preliminary data.</text>
</comment>
<dbReference type="Proteomes" id="UP000291822">
    <property type="component" value="Unassembled WGS sequence"/>
</dbReference>
<accession>A0A4R0YLZ5</accession>